<dbReference type="FunFam" id="1.20.140.10:FF:000015">
    <property type="entry name" value="Acyl-coenzyme A oxidase"/>
    <property type="match status" value="1"/>
</dbReference>
<dbReference type="GO" id="GO:0005777">
    <property type="term" value="C:peroxisome"/>
    <property type="evidence" value="ECO:0007669"/>
    <property type="project" value="UniProtKB-SubCell"/>
</dbReference>
<dbReference type="SUPFAM" id="SSF47203">
    <property type="entry name" value="Acyl-CoA dehydrogenase C-terminal domain-like"/>
    <property type="match status" value="2"/>
</dbReference>
<dbReference type="FunFam" id="2.40.110.10:FF:000003">
    <property type="entry name" value="Acyl-coenzyme A oxidase"/>
    <property type="match status" value="1"/>
</dbReference>
<feature type="domain" description="Acyl-CoA oxidase C-terminal" evidence="15">
    <location>
        <begin position="503"/>
        <end position="665"/>
    </location>
</feature>
<dbReference type="InterPro" id="IPR046373">
    <property type="entry name" value="Acyl-CoA_Oxase/DH_mid-dom_sf"/>
</dbReference>
<dbReference type="InterPro" id="IPR037069">
    <property type="entry name" value="AcylCoA_DH/ox_N_sf"/>
</dbReference>
<keyword evidence="11" id="KW-0576">Peroxisome</keyword>
<dbReference type="EMBL" id="JAPDRN010000061">
    <property type="protein sequence ID" value="KAJ9630340.1"/>
    <property type="molecule type" value="Genomic_DNA"/>
</dbReference>
<evidence type="ECO:0000256" key="13">
    <source>
        <dbReference type="PIRSR" id="PIRSR000168-1"/>
    </source>
</evidence>
<evidence type="ECO:0000256" key="6">
    <source>
        <dbReference type="ARBA" id="ARBA00022630"/>
    </source>
</evidence>
<dbReference type="GO" id="GO:0033540">
    <property type="term" value="P:fatty acid beta-oxidation using acyl-CoA oxidase"/>
    <property type="evidence" value="ECO:0007669"/>
    <property type="project" value="TreeGrafter"/>
</dbReference>
<feature type="domain" description="Acyl-CoA oxidase C-alpha1" evidence="18">
    <location>
        <begin position="288"/>
        <end position="462"/>
    </location>
</feature>
<evidence type="ECO:0000259" key="18">
    <source>
        <dbReference type="Pfam" id="PF22924"/>
    </source>
</evidence>
<dbReference type="PANTHER" id="PTHR10909:SF250">
    <property type="entry name" value="PEROXISOMAL ACYL-COENZYME A OXIDASE 1"/>
    <property type="match status" value="1"/>
</dbReference>
<comment type="similarity">
    <text evidence="5 12">Belongs to the acyl-CoA oxidase family.</text>
</comment>
<evidence type="ECO:0000313" key="20">
    <source>
        <dbReference type="Proteomes" id="UP001172681"/>
    </source>
</evidence>
<evidence type="ECO:0000256" key="2">
    <source>
        <dbReference type="ARBA" id="ARBA00001974"/>
    </source>
</evidence>
<dbReference type="InterPro" id="IPR006091">
    <property type="entry name" value="Acyl-CoA_Oxase/DH_mid-dom"/>
</dbReference>
<comment type="subcellular location">
    <subcellularLocation>
        <location evidence="3">Peroxisome</location>
    </subcellularLocation>
</comment>
<dbReference type="Pfam" id="PF14749">
    <property type="entry name" value="Acyl-CoA_ox_N"/>
    <property type="match status" value="1"/>
</dbReference>
<dbReference type="GO" id="GO:0003997">
    <property type="term" value="F:acyl-CoA oxidase activity"/>
    <property type="evidence" value="ECO:0007669"/>
    <property type="project" value="UniProtKB-EC"/>
</dbReference>
<evidence type="ECO:0000256" key="11">
    <source>
        <dbReference type="ARBA" id="ARBA00023140"/>
    </source>
</evidence>
<dbReference type="PANTHER" id="PTHR10909">
    <property type="entry name" value="ELECTRON TRANSPORT OXIDOREDUCTASE"/>
    <property type="match status" value="1"/>
</dbReference>
<dbReference type="GO" id="GO:0071949">
    <property type="term" value="F:FAD binding"/>
    <property type="evidence" value="ECO:0007669"/>
    <property type="project" value="InterPro"/>
</dbReference>
<dbReference type="GO" id="GO:0005504">
    <property type="term" value="F:fatty acid binding"/>
    <property type="evidence" value="ECO:0007669"/>
    <property type="project" value="TreeGrafter"/>
</dbReference>
<reference evidence="19" key="1">
    <citation type="submission" date="2022-10" db="EMBL/GenBank/DDBJ databases">
        <title>Culturing micro-colonial fungi from biological soil crusts in the Mojave desert and describing Neophaeococcomyces mojavensis, and introducing the new genera and species Taxawa tesnikishii.</title>
        <authorList>
            <person name="Kurbessoian T."/>
            <person name="Stajich J.E."/>
        </authorList>
    </citation>
    <scope>NUCLEOTIDE SEQUENCE</scope>
    <source>
        <strain evidence="19">TK_35</strain>
    </source>
</reference>
<evidence type="ECO:0000256" key="10">
    <source>
        <dbReference type="ARBA" id="ARBA00023098"/>
    </source>
</evidence>
<feature type="binding site" evidence="14">
    <location>
        <position position="151"/>
    </location>
    <ligand>
        <name>FAD</name>
        <dbReference type="ChEBI" id="CHEBI:57692"/>
    </ligand>
</feature>
<comment type="caution">
    <text evidence="19">The sequence shown here is derived from an EMBL/GenBank/DDBJ whole genome shotgun (WGS) entry which is preliminary data.</text>
</comment>
<dbReference type="AlphaFoldDB" id="A0AA38Y154"/>
<dbReference type="SUPFAM" id="SSF56645">
    <property type="entry name" value="Acyl-CoA dehydrogenase NM domain-like"/>
    <property type="match status" value="1"/>
</dbReference>
<evidence type="ECO:0000256" key="9">
    <source>
        <dbReference type="ARBA" id="ARBA00023002"/>
    </source>
</evidence>
<dbReference type="Pfam" id="PF01756">
    <property type="entry name" value="ACOX"/>
    <property type="match status" value="1"/>
</dbReference>
<evidence type="ECO:0000256" key="12">
    <source>
        <dbReference type="PIRNR" id="PIRNR000168"/>
    </source>
</evidence>
<gene>
    <name evidence="19" type="ORF">H2204_008405</name>
</gene>
<feature type="domain" description="Acyl-CoA oxidase/dehydrogenase middle" evidence="16">
    <location>
        <begin position="147"/>
        <end position="257"/>
    </location>
</feature>
<evidence type="ECO:0000256" key="14">
    <source>
        <dbReference type="PIRSR" id="PIRSR000168-2"/>
    </source>
</evidence>
<evidence type="ECO:0000256" key="5">
    <source>
        <dbReference type="ARBA" id="ARBA00006288"/>
    </source>
</evidence>
<feature type="active site" description="Proton acceptor" evidence="13">
    <location>
        <position position="448"/>
    </location>
</feature>
<keyword evidence="10" id="KW-0443">Lipid metabolism</keyword>
<keyword evidence="7 12" id="KW-0274">FAD</keyword>
<evidence type="ECO:0000256" key="7">
    <source>
        <dbReference type="ARBA" id="ARBA00022827"/>
    </source>
</evidence>
<keyword evidence="6 12" id="KW-0285">Flavoprotein</keyword>
<dbReference type="Gene3D" id="2.40.110.10">
    <property type="entry name" value="Butyryl-CoA Dehydrogenase, subunit A, domain 2"/>
    <property type="match status" value="1"/>
</dbReference>
<keyword evidence="9" id="KW-0560">Oxidoreductase</keyword>
<dbReference type="GO" id="GO:0055088">
    <property type="term" value="P:lipid homeostasis"/>
    <property type="evidence" value="ECO:0007669"/>
    <property type="project" value="TreeGrafter"/>
</dbReference>
<dbReference type="InterPro" id="IPR055060">
    <property type="entry name" value="ACOX_C_alpha1"/>
</dbReference>
<evidence type="ECO:0000256" key="1">
    <source>
        <dbReference type="ARBA" id="ARBA00001201"/>
    </source>
</evidence>
<dbReference type="InterPro" id="IPR012258">
    <property type="entry name" value="Acyl-CoA_oxidase"/>
</dbReference>
<feature type="domain" description="Acyl-coenzyme A oxidase N-terminal" evidence="17">
    <location>
        <begin position="31"/>
        <end position="145"/>
    </location>
</feature>
<keyword evidence="8" id="KW-0276">Fatty acid metabolism</keyword>
<evidence type="ECO:0000256" key="8">
    <source>
        <dbReference type="ARBA" id="ARBA00022832"/>
    </source>
</evidence>
<comment type="cofactor">
    <cofactor evidence="2">
        <name>FAD</name>
        <dbReference type="ChEBI" id="CHEBI:57692"/>
    </cofactor>
</comment>
<dbReference type="FunFam" id="1.20.140.10:FF:000007">
    <property type="entry name" value="Acyl-coenzyme A oxidase"/>
    <property type="match status" value="1"/>
</dbReference>
<organism evidence="19 20">
    <name type="scientific">Knufia peltigerae</name>
    <dbReference type="NCBI Taxonomy" id="1002370"/>
    <lineage>
        <taxon>Eukaryota</taxon>
        <taxon>Fungi</taxon>
        <taxon>Dikarya</taxon>
        <taxon>Ascomycota</taxon>
        <taxon>Pezizomycotina</taxon>
        <taxon>Eurotiomycetes</taxon>
        <taxon>Chaetothyriomycetidae</taxon>
        <taxon>Chaetothyriales</taxon>
        <taxon>Trichomeriaceae</taxon>
        <taxon>Knufia</taxon>
    </lineage>
</organism>
<evidence type="ECO:0000259" key="17">
    <source>
        <dbReference type="Pfam" id="PF14749"/>
    </source>
</evidence>
<feature type="binding site" evidence="14">
    <location>
        <position position="190"/>
    </location>
    <ligand>
        <name>FAD</name>
        <dbReference type="ChEBI" id="CHEBI:57692"/>
    </ligand>
</feature>
<dbReference type="Pfam" id="PF22924">
    <property type="entry name" value="ACOX_C_alpha1"/>
    <property type="match status" value="1"/>
</dbReference>
<name>A0AA38Y154_9EURO</name>
<dbReference type="InterPro" id="IPR036250">
    <property type="entry name" value="AcylCo_DH-like_C"/>
</dbReference>
<evidence type="ECO:0000259" key="16">
    <source>
        <dbReference type="Pfam" id="PF02770"/>
    </source>
</evidence>
<comment type="catalytic activity">
    <reaction evidence="1">
        <text>a 2,3-saturated acyl-CoA + O2 = a (2E)-enoyl-CoA + H2O2</text>
        <dbReference type="Rhea" id="RHEA:38959"/>
        <dbReference type="ChEBI" id="CHEBI:15379"/>
        <dbReference type="ChEBI" id="CHEBI:16240"/>
        <dbReference type="ChEBI" id="CHEBI:58856"/>
        <dbReference type="ChEBI" id="CHEBI:65111"/>
        <dbReference type="EC" id="1.3.3.6"/>
    </reaction>
</comment>
<dbReference type="PIRSF" id="PIRSF000168">
    <property type="entry name" value="Acyl-CoA_oxidase"/>
    <property type="match status" value="1"/>
</dbReference>
<dbReference type="InterPro" id="IPR009100">
    <property type="entry name" value="AcylCoA_DH/oxidase_NM_dom_sf"/>
</dbReference>
<evidence type="ECO:0000313" key="19">
    <source>
        <dbReference type="EMBL" id="KAJ9630340.1"/>
    </source>
</evidence>
<accession>A0AA38Y154</accession>
<comment type="pathway">
    <text evidence="4">Lipid metabolism; peroxisomal fatty acid beta-oxidation.</text>
</comment>
<sequence>MDRPSWVGALQPTEPCGSALLARERQGSTLNTDEVANYIYTEQGLQRQGRLLRILENDAVFDKTQNYFEDRVERYKRSLRRAKRLAQLNKAHHWDEEDLLAAIELVGEPTSFTLHWTMFIPTIRQQGTLEQHDLFLKKAENLDIIGCYAQTELGHGSNVRGLETTATWSPVDRAFILNSPALTASKWWIGTLGRTANHAIVMAQLIIDGKNHGPHPFICQIRDLITHEPLEGVYVGDVGPKMGYNTMDNGFLLFKKVKIPHVNMLARFARVDPQSGRYVKPASPALVYGTLTMLRSSIVLDAGRALARGATIATRYCAIRRQFSDRDQPIQTEELQVLDYPMVQNRLFPLIATAFAMHITGTAMMALYKRASESLPGGNASSDDDGHSQSRQLFAELHATSCGLKALATTAAAEGLEVARRACGGHGYSSFSGIGPWYADYVPTTTWEGDNFMLTLQVAKYSLGVARDALGGKPPHNATSSNLSRFHALRGRGCRRYDLSRDEHVVEAFAWRAADMTFKTLRRRDEDGASWKSLQVDCWRLSTAHSQYLAVKAFYDDLTSAKTRQALNAESREILWKLFRLYSLVVIEMAAHEFYTSSALKVGQVEEAIHTTKPRLLAELRPHAVRLVDAWRLPDWLLDSSLGRYDGRVYEDLFFRATQLNPLNRFTPSLGKEDAGVGPNSGIGKSRL</sequence>
<evidence type="ECO:0000259" key="15">
    <source>
        <dbReference type="Pfam" id="PF01756"/>
    </source>
</evidence>
<dbReference type="InterPro" id="IPR029320">
    <property type="entry name" value="Acyl-CoA_ox_N"/>
</dbReference>
<evidence type="ECO:0000256" key="4">
    <source>
        <dbReference type="ARBA" id="ARBA00004846"/>
    </source>
</evidence>
<dbReference type="InterPro" id="IPR002655">
    <property type="entry name" value="Acyl-CoA_oxidase_C"/>
</dbReference>
<dbReference type="Gene3D" id="1.20.140.10">
    <property type="entry name" value="Butyryl-CoA Dehydrogenase, subunit A, domain 3"/>
    <property type="match status" value="2"/>
</dbReference>
<keyword evidence="20" id="KW-1185">Reference proteome</keyword>
<proteinExistence type="inferred from homology"/>
<evidence type="ECO:0000256" key="3">
    <source>
        <dbReference type="ARBA" id="ARBA00004275"/>
    </source>
</evidence>
<dbReference type="Pfam" id="PF02770">
    <property type="entry name" value="Acyl-CoA_dh_M"/>
    <property type="match status" value="1"/>
</dbReference>
<protein>
    <recommendedName>
        <fullName evidence="12">Acyl-coenzyme A oxidase</fullName>
    </recommendedName>
</protein>
<dbReference type="Gene3D" id="1.10.540.10">
    <property type="entry name" value="Acyl-CoA dehydrogenase/oxidase, N-terminal domain"/>
    <property type="match status" value="1"/>
</dbReference>
<dbReference type="Proteomes" id="UP001172681">
    <property type="component" value="Unassembled WGS sequence"/>
</dbReference>
<dbReference type="FunFam" id="1.10.540.10:FF:000015">
    <property type="entry name" value="Acyl-coenzyme A oxidase"/>
    <property type="match status" value="1"/>
</dbReference>